<gene>
    <name evidence="3" type="ORF">O9K51_09753</name>
    <name evidence="2" type="ORF">O9K51_10826</name>
</gene>
<dbReference type="EMBL" id="JAQHRD010000019">
    <property type="protein sequence ID" value="KAJ6436584.1"/>
    <property type="molecule type" value="Genomic_DNA"/>
</dbReference>
<evidence type="ECO:0000313" key="4">
    <source>
        <dbReference type="Proteomes" id="UP001163105"/>
    </source>
</evidence>
<evidence type="ECO:0000313" key="3">
    <source>
        <dbReference type="EMBL" id="KAJ6437547.1"/>
    </source>
</evidence>
<sequence>MENAPRPLDKDRLHTLFSEYERVIAAHDQSDRENVLSGHSDMAIAGQLPNVPISTSVEDENTASERPGSRAQTLEPAKVSVCQRNPPLRGQRRRSQRRRNKVPRATPRSTKGSQRGVQKKRVSTGKSQEYEFLRLDSARRTPSGPIEYKVIWKPSWVTLEDLRGRWALEEAEDLVMDKFGQPTWDTEMFGTGYMDEMSDSE</sequence>
<feature type="region of interest" description="Disordered" evidence="1">
    <location>
        <begin position="28"/>
        <end position="126"/>
    </location>
</feature>
<feature type="compositionally biased region" description="Basic residues" evidence="1">
    <location>
        <begin position="90"/>
        <end position="102"/>
    </location>
</feature>
<evidence type="ECO:0000313" key="2">
    <source>
        <dbReference type="EMBL" id="KAJ6436584.1"/>
    </source>
</evidence>
<keyword evidence="4" id="KW-1185">Reference proteome</keyword>
<protein>
    <recommendedName>
        <fullName evidence="5">Chromo domain-containing protein</fullName>
    </recommendedName>
</protein>
<dbReference type="AlphaFoldDB" id="A0AB34FB63"/>
<proteinExistence type="predicted"/>
<accession>A0AB34FB63</accession>
<name>A0AB34FB63_9HYPO</name>
<feature type="compositionally biased region" description="Polar residues" evidence="1">
    <location>
        <begin position="107"/>
        <end position="116"/>
    </location>
</feature>
<organism evidence="2 4">
    <name type="scientific">Purpureocillium lavendulum</name>
    <dbReference type="NCBI Taxonomy" id="1247861"/>
    <lineage>
        <taxon>Eukaryota</taxon>
        <taxon>Fungi</taxon>
        <taxon>Dikarya</taxon>
        <taxon>Ascomycota</taxon>
        <taxon>Pezizomycotina</taxon>
        <taxon>Sordariomycetes</taxon>
        <taxon>Hypocreomycetidae</taxon>
        <taxon>Hypocreales</taxon>
        <taxon>Ophiocordycipitaceae</taxon>
        <taxon>Purpureocillium</taxon>
    </lineage>
</organism>
<dbReference type="Proteomes" id="UP001163105">
    <property type="component" value="Unassembled WGS sequence"/>
</dbReference>
<reference evidence="2" key="1">
    <citation type="submission" date="2023-01" db="EMBL/GenBank/DDBJ databases">
        <title>The growth and conidiation of Purpureocillium lavendulum are regulated by nitrogen source and histone H3K14 acetylation.</title>
        <authorList>
            <person name="Tang P."/>
            <person name="Han J."/>
            <person name="Zhang C."/>
            <person name="Tang P."/>
            <person name="Qi F."/>
            <person name="Zhang K."/>
            <person name="Liang L."/>
        </authorList>
    </citation>
    <scope>NUCLEOTIDE SEQUENCE</scope>
    <source>
        <strain evidence="2">YMF1.00683</strain>
    </source>
</reference>
<comment type="caution">
    <text evidence="2">The sequence shown here is derived from an EMBL/GenBank/DDBJ whole genome shotgun (WGS) entry which is preliminary data.</text>
</comment>
<evidence type="ECO:0000256" key="1">
    <source>
        <dbReference type="SAM" id="MobiDB-lite"/>
    </source>
</evidence>
<evidence type="ECO:0008006" key="5">
    <source>
        <dbReference type="Google" id="ProtNLM"/>
    </source>
</evidence>
<dbReference type="EMBL" id="JAQHRD010000011">
    <property type="protein sequence ID" value="KAJ6437547.1"/>
    <property type="molecule type" value="Genomic_DNA"/>
</dbReference>